<dbReference type="GO" id="GO:0016491">
    <property type="term" value="F:oxidoreductase activity"/>
    <property type="evidence" value="ECO:0007669"/>
    <property type="project" value="InterPro"/>
</dbReference>
<evidence type="ECO:0000313" key="3">
    <source>
        <dbReference type="Proteomes" id="UP000270678"/>
    </source>
</evidence>
<evidence type="ECO:0000259" key="1">
    <source>
        <dbReference type="Pfam" id="PF01323"/>
    </source>
</evidence>
<reference evidence="3" key="1">
    <citation type="submission" date="2018-12" db="EMBL/GenBank/DDBJ databases">
        <title>Complete genome sequence of Paenibacillus sp. MBLB1234.</title>
        <authorList>
            <person name="Nam Y.-D."/>
            <person name="Kang J."/>
            <person name="Chung W.-H."/>
            <person name="Park Y.S."/>
        </authorList>
    </citation>
    <scope>NUCLEOTIDE SEQUENCE [LARGE SCALE GENOMIC DNA]</scope>
    <source>
        <strain evidence="3">MBLB1234</strain>
    </source>
</reference>
<dbReference type="KEGG" id="plut:EI981_15430"/>
<keyword evidence="3" id="KW-1185">Reference proteome</keyword>
<dbReference type="InterPro" id="IPR036249">
    <property type="entry name" value="Thioredoxin-like_sf"/>
</dbReference>
<dbReference type="SUPFAM" id="SSF52833">
    <property type="entry name" value="Thioredoxin-like"/>
    <property type="match status" value="1"/>
</dbReference>
<dbReference type="Pfam" id="PF01323">
    <property type="entry name" value="DSBA"/>
    <property type="match status" value="1"/>
</dbReference>
<dbReference type="AlphaFoldDB" id="A0A3S9UZE2"/>
<dbReference type="PANTHER" id="PTHR13887:SF41">
    <property type="entry name" value="THIOREDOXIN SUPERFAMILY PROTEIN"/>
    <property type="match status" value="1"/>
</dbReference>
<evidence type="ECO:0000313" key="2">
    <source>
        <dbReference type="EMBL" id="AZS15695.1"/>
    </source>
</evidence>
<dbReference type="Proteomes" id="UP000270678">
    <property type="component" value="Chromosome"/>
</dbReference>
<organism evidence="2 3">
    <name type="scientific">Paenibacillus lutimineralis</name>
    <dbReference type="NCBI Taxonomy" id="2707005"/>
    <lineage>
        <taxon>Bacteria</taxon>
        <taxon>Bacillati</taxon>
        <taxon>Bacillota</taxon>
        <taxon>Bacilli</taxon>
        <taxon>Bacillales</taxon>
        <taxon>Paenibacillaceae</taxon>
        <taxon>Paenibacillus</taxon>
    </lineage>
</organism>
<protein>
    <submittedName>
        <fullName evidence="2">DsbA family oxidoreductase</fullName>
    </submittedName>
</protein>
<sequence length="234" mass="26076">MKVEVWSDIACPFCYIGKRKFEQALEQFPHKDQVELVFKSFQLDPNAPKQYDESMDEMLAHKYGISVEQARGMNEQVSAQAHEVGLDYHLDTAVMTNTLDAHRVSHYADTKGKSKEMMERLLSAYFTESKHVGDHDVLASLAAEVGLDADEVKQMLAGDEYEEQVIGDQQEGANLGVQAVPFFVLNRKYAVRGAQPVEAFLGALNQVWEEENPKTKLDVLGPDGAACTDDSCSL</sequence>
<accession>A0A3S9UZE2</accession>
<dbReference type="InterPro" id="IPR001853">
    <property type="entry name" value="DSBA-like_thioredoxin_dom"/>
</dbReference>
<dbReference type="EMBL" id="CP034346">
    <property type="protein sequence ID" value="AZS15695.1"/>
    <property type="molecule type" value="Genomic_DNA"/>
</dbReference>
<feature type="domain" description="DSBA-like thioredoxin" evidence="1">
    <location>
        <begin position="3"/>
        <end position="204"/>
    </location>
</feature>
<proteinExistence type="predicted"/>
<gene>
    <name evidence="2" type="ORF">EI981_15430</name>
</gene>
<dbReference type="PANTHER" id="PTHR13887">
    <property type="entry name" value="GLUTATHIONE S-TRANSFERASE KAPPA"/>
    <property type="match status" value="1"/>
</dbReference>
<dbReference type="RefSeq" id="WP_126999589.1">
    <property type="nucleotide sequence ID" value="NZ_CP034346.1"/>
</dbReference>
<dbReference type="Gene3D" id="3.40.30.10">
    <property type="entry name" value="Glutaredoxin"/>
    <property type="match status" value="1"/>
</dbReference>
<dbReference type="CDD" id="cd03024">
    <property type="entry name" value="DsbA_FrnE"/>
    <property type="match status" value="1"/>
</dbReference>
<name>A0A3S9UZE2_9BACL</name>
<dbReference type="OrthoDB" id="9799122at2"/>